<reference evidence="2 3" key="1">
    <citation type="journal article" date="2015" name="Genome Announc.">
        <title>Genome sequence and annotation of Trichoderma parareesei, the ancestor of the cellulase producer Trichoderma reesei.</title>
        <authorList>
            <person name="Yang D."/>
            <person name="Pomraning K."/>
            <person name="Kopchinskiy A."/>
            <person name="Karimi Aghcheh R."/>
            <person name="Atanasova L."/>
            <person name="Chenthamara K."/>
            <person name="Baker S.E."/>
            <person name="Zhang R."/>
            <person name="Shen Q."/>
            <person name="Freitag M."/>
            <person name="Kubicek C.P."/>
            <person name="Druzhinina I.S."/>
        </authorList>
    </citation>
    <scope>NUCLEOTIDE SEQUENCE [LARGE SCALE GENOMIC DNA]</scope>
    <source>
        <strain evidence="2 3">CBS 125925</strain>
    </source>
</reference>
<feature type="region of interest" description="Disordered" evidence="1">
    <location>
        <begin position="38"/>
        <end position="124"/>
    </location>
</feature>
<dbReference type="EMBL" id="LFMI01000073">
    <property type="protein sequence ID" value="OTA00375.1"/>
    <property type="molecule type" value="Genomic_DNA"/>
</dbReference>
<dbReference type="AlphaFoldDB" id="A0A2H2ZHX6"/>
<feature type="compositionally biased region" description="Basic and acidic residues" evidence="1">
    <location>
        <begin position="94"/>
        <end position="112"/>
    </location>
</feature>
<protein>
    <submittedName>
        <fullName evidence="2">Uncharacterized protein</fullName>
    </submittedName>
</protein>
<dbReference type="Proteomes" id="UP000219286">
    <property type="component" value="Unassembled WGS sequence"/>
</dbReference>
<proteinExistence type="predicted"/>
<evidence type="ECO:0000313" key="2">
    <source>
        <dbReference type="EMBL" id="OTA00375.1"/>
    </source>
</evidence>
<name>A0A2H2ZHX6_TRIPA</name>
<sequence>MFFFALPGCASSRHNSSLVSSCLIAPVIVSVPARRQGWGRAASIDRPADSFTPDPEHRRVPQPEPEPEAALQSTAQLDGHSRTAATTGIPATREWQREREQPGRQTKEDWRRSSPAWLQRRPATDLEVRFEPPLPAASSFVCCYRTASLNSPST</sequence>
<evidence type="ECO:0000256" key="1">
    <source>
        <dbReference type="SAM" id="MobiDB-lite"/>
    </source>
</evidence>
<keyword evidence="3" id="KW-1185">Reference proteome</keyword>
<organism evidence="2 3">
    <name type="scientific">Trichoderma parareesei</name>
    <name type="common">Filamentous fungus</name>
    <dbReference type="NCBI Taxonomy" id="858221"/>
    <lineage>
        <taxon>Eukaryota</taxon>
        <taxon>Fungi</taxon>
        <taxon>Dikarya</taxon>
        <taxon>Ascomycota</taxon>
        <taxon>Pezizomycotina</taxon>
        <taxon>Sordariomycetes</taxon>
        <taxon>Hypocreomycetidae</taxon>
        <taxon>Hypocreales</taxon>
        <taxon>Hypocreaceae</taxon>
        <taxon>Trichoderma</taxon>
    </lineage>
</organism>
<evidence type="ECO:0000313" key="3">
    <source>
        <dbReference type="Proteomes" id="UP000219286"/>
    </source>
</evidence>
<comment type="caution">
    <text evidence="2">The sequence shown here is derived from an EMBL/GenBank/DDBJ whole genome shotgun (WGS) entry which is preliminary data.</text>
</comment>
<gene>
    <name evidence="2" type="ORF">A9Z42_0081390</name>
</gene>
<accession>A0A2H2ZHX6</accession>